<evidence type="ECO:0000313" key="3">
    <source>
        <dbReference type="EMBL" id="NBC35434.1"/>
    </source>
</evidence>
<protein>
    <submittedName>
        <fullName evidence="3">DUF459 domain-containing protein</fullName>
    </submittedName>
</protein>
<reference evidence="4" key="1">
    <citation type="submission" date="2020-01" db="EMBL/GenBank/DDBJ databases">
        <title>Sphingomonas sp. strain CSW-10.</title>
        <authorList>
            <person name="Chen W.-M."/>
        </authorList>
    </citation>
    <scope>NUCLEOTIDE SEQUENCE [LARGE SCALE GENOMIC DNA]</scope>
    <source>
        <strain evidence="4">FSY-8</strain>
    </source>
</reference>
<feature type="region of interest" description="Disordered" evidence="1">
    <location>
        <begin position="288"/>
        <end position="326"/>
    </location>
</feature>
<gene>
    <name evidence="3" type="ORF">GTZ99_02555</name>
</gene>
<keyword evidence="2" id="KW-0812">Transmembrane</keyword>
<accession>A0ABW9XA75</accession>
<dbReference type="RefSeq" id="WP_161716702.1">
    <property type="nucleotide sequence ID" value="NZ_JAAAPO010000001.1"/>
</dbReference>
<dbReference type="Gene3D" id="3.40.50.1110">
    <property type="entry name" value="SGNH hydrolase"/>
    <property type="match status" value="1"/>
</dbReference>
<dbReference type="InterPro" id="IPR007407">
    <property type="entry name" value="DUF459"/>
</dbReference>
<evidence type="ECO:0000313" key="4">
    <source>
        <dbReference type="Proteomes" id="UP000753724"/>
    </source>
</evidence>
<keyword evidence="4" id="KW-1185">Reference proteome</keyword>
<dbReference type="EMBL" id="JAAAPO010000001">
    <property type="protein sequence ID" value="NBC35434.1"/>
    <property type="molecule type" value="Genomic_DNA"/>
</dbReference>
<comment type="caution">
    <text evidence="3">The sequence shown here is derived from an EMBL/GenBank/DDBJ whole genome shotgun (WGS) entry which is preliminary data.</text>
</comment>
<dbReference type="InterPro" id="IPR036514">
    <property type="entry name" value="SGNH_hydro_sf"/>
</dbReference>
<dbReference type="Pfam" id="PF04311">
    <property type="entry name" value="DUF459"/>
    <property type="match status" value="1"/>
</dbReference>
<feature type="transmembrane region" description="Helical" evidence="2">
    <location>
        <begin position="12"/>
        <end position="29"/>
    </location>
</feature>
<dbReference type="Proteomes" id="UP000753724">
    <property type="component" value="Unassembled WGS sequence"/>
</dbReference>
<proteinExistence type="predicted"/>
<organism evidence="3 4">
    <name type="scientific">Novosphingobium ovatum</name>
    <dbReference type="NCBI Taxonomy" id="1908523"/>
    <lineage>
        <taxon>Bacteria</taxon>
        <taxon>Pseudomonadati</taxon>
        <taxon>Pseudomonadota</taxon>
        <taxon>Alphaproteobacteria</taxon>
        <taxon>Sphingomonadales</taxon>
        <taxon>Sphingomonadaceae</taxon>
        <taxon>Novosphingobium</taxon>
    </lineage>
</organism>
<name>A0ABW9XA75_9SPHN</name>
<evidence type="ECO:0000256" key="1">
    <source>
        <dbReference type="SAM" id="MobiDB-lite"/>
    </source>
</evidence>
<dbReference type="SUPFAM" id="SSF52266">
    <property type="entry name" value="SGNH hydrolase"/>
    <property type="match status" value="1"/>
</dbReference>
<evidence type="ECO:0000256" key="2">
    <source>
        <dbReference type="SAM" id="Phobius"/>
    </source>
</evidence>
<keyword evidence="2" id="KW-1133">Transmembrane helix</keyword>
<sequence>MNKLFLVLDRTLAVFVGLGMGLVIGLSYGTEGHPWRLLTEGGSKAEPLPGPIQPASASVSACPAAPLASGNVANALREGRALHVGVFGDSFGEGLSAATHNTLIRDKRFIVHGFAKQSTGFTRYRSLNLLDDATDKLNRQKIDIAIISFGANDTQGIWANGHVAPYMSEPWKQVIKDRAGDLVHLLQSRGVVVVWVGLPVMRNPDFDRQTRAMNAFYNDTMCQLGVRYINTLPASVDGQGRFNTFLTDPKDGQRFQARAMDGVHMSMRGYRMLIDPLLKDMQSLKFAGGVGQPAAAPERGQERGRGHAQPHDASQSPDHARGPSPA</sequence>
<keyword evidence="2" id="KW-0472">Membrane</keyword>